<evidence type="ECO:0000259" key="1">
    <source>
        <dbReference type="Pfam" id="PF13086"/>
    </source>
</evidence>
<dbReference type="Pfam" id="PF25396">
    <property type="entry name" value="ZNFX1"/>
    <property type="match status" value="1"/>
</dbReference>
<dbReference type="PANTHER" id="PTHR10887">
    <property type="entry name" value="DNA2/NAM7 HELICASE FAMILY"/>
    <property type="match status" value="1"/>
</dbReference>
<dbReference type="Gene3D" id="3.40.50.300">
    <property type="entry name" value="P-loop containing nucleotide triphosphate hydrolases"/>
    <property type="match status" value="3"/>
</dbReference>
<dbReference type="CDD" id="cd18808">
    <property type="entry name" value="SF1_C_Upf1"/>
    <property type="match status" value="1"/>
</dbReference>
<keyword evidence="5" id="KW-1185">Reference proteome</keyword>
<organism evidence="4 5">
    <name type="scientific">Batillaria attramentaria</name>
    <dbReference type="NCBI Taxonomy" id="370345"/>
    <lineage>
        <taxon>Eukaryota</taxon>
        <taxon>Metazoa</taxon>
        <taxon>Spiralia</taxon>
        <taxon>Lophotrochozoa</taxon>
        <taxon>Mollusca</taxon>
        <taxon>Gastropoda</taxon>
        <taxon>Caenogastropoda</taxon>
        <taxon>Sorbeoconcha</taxon>
        <taxon>Cerithioidea</taxon>
        <taxon>Batillariidae</taxon>
        <taxon>Batillaria</taxon>
    </lineage>
</organism>
<dbReference type="InterPro" id="IPR057373">
    <property type="entry name" value="ZNFX1"/>
</dbReference>
<dbReference type="AlphaFoldDB" id="A0ABD0LFJ1"/>
<dbReference type="Proteomes" id="UP001519460">
    <property type="component" value="Unassembled WGS sequence"/>
</dbReference>
<gene>
    <name evidence="4" type="ORF">BaRGS_00010616</name>
</gene>
<protein>
    <recommendedName>
        <fullName evidence="6">NFX1-type zinc finger-containing protein 1</fullName>
    </recommendedName>
</protein>
<dbReference type="InterPro" id="IPR047187">
    <property type="entry name" value="SF1_C_Upf1"/>
</dbReference>
<evidence type="ECO:0008006" key="6">
    <source>
        <dbReference type="Google" id="ProtNLM"/>
    </source>
</evidence>
<name>A0ABD0LFJ1_9CAEN</name>
<evidence type="ECO:0000259" key="3">
    <source>
        <dbReference type="Pfam" id="PF25396"/>
    </source>
</evidence>
<evidence type="ECO:0000259" key="2">
    <source>
        <dbReference type="Pfam" id="PF13087"/>
    </source>
</evidence>
<feature type="domain" description="DNA2/NAM7 helicase helicase" evidence="1">
    <location>
        <begin position="743"/>
        <end position="843"/>
    </location>
</feature>
<dbReference type="EMBL" id="JACVVK020000053">
    <property type="protein sequence ID" value="KAK7498028.1"/>
    <property type="molecule type" value="Genomic_DNA"/>
</dbReference>
<dbReference type="SUPFAM" id="SSF52540">
    <property type="entry name" value="P-loop containing nucleoside triphosphate hydrolases"/>
    <property type="match status" value="1"/>
</dbReference>
<dbReference type="CDD" id="cd17936">
    <property type="entry name" value="EEXXEc_NFX1"/>
    <property type="match status" value="1"/>
</dbReference>
<dbReference type="PANTHER" id="PTHR10887:SF341">
    <property type="entry name" value="NFX1-TYPE ZINC FINGER-CONTAINING PROTEIN 1"/>
    <property type="match status" value="1"/>
</dbReference>
<evidence type="ECO:0000313" key="4">
    <source>
        <dbReference type="EMBL" id="KAK7498028.1"/>
    </source>
</evidence>
<proteinExistence type="predicted"/>
<dbReference type="Pfam" id="PF13087">
    <property type="entry name" value="AAA_12"/>
    <property type="match status" value="1"/>
</dbReference>
<dbReference type="InterPro" id="IPR045055">
    <property type="entry name" value="DNA2/NAM7-like"/>
</dbReference>
<sequence length="1142" mass="131369">MDWTEKPFLRVNKSEGGYKDNNHYLDVQVRLLREDYIRPLRNGLKEYRRTRDTGETSKRNTDLRFYQRVRIVGMSCAFTLQHRLQFDNAHLRNVQWQFSKRLQYGSLVCLSQDDFETIYFATVTERKVKDLSRGIIQVTFERDLTQILNMTSNDEFVMAETTAFFESYRHVLERLTCMLSVPMMRYIVQCRKDVKPPKYLYTESESKKMNLRSLLKQQARFRHTEVQVLLPRDWPRLEELALNESQLEAVRTALTKELAIIQGPPGTGKTYVGLKVAQVLLENNDVWSYPHRYYQYSSLPSYRRKPILVVCYTNHALDQFLEGILGFCPEGIIRVGSRSKNESLEPFNLKQIRAQWRKEKKLSDCLRRSIGMTLGALRNSGEKLAMSTARYAGSMGNAIIEERALKDSMLAAHYDSLVKVRHHDSGWGLTLVTGQTRSVMADWLLFGNVVLNQDEEFDPYSMLAQKVSTCILSGTDICSESDVDTSADVTSLPFAVRAQLYRTWLKKLGLDTGGNRTKTGDNEDLDASKGAPMDDFLPDDVLKPVVDHRLYGAITSSVLQQLEEEKRFCIRAWLGIHEESREMSMEVLSNTWDYCLEKDFTTDTILTVSRIHRIHLYRYWVTGVAHKLKFDESKGRRKHAHEKLLKRSQREILSDDILEPVVNKDLFSAIKRGMLQKLERQTAFCIRTWLGLHEFSQDPHALELKHLLQKLTPMDEVEARKVTDVWDAKLTLEDRVRLYLFWMKRYRPRLAHTLQDKAVEFRSCSMIYHELKAFGDLEILRQAKVIGMTTTGAARYQKVLARIGCPIIIVEEAAEVLEAHVVTTLHESCQHLILIGDHQQLRPSPTVYELCRHYQLDLSLFERLVNNKLPHSTLAVQHRMRPEVARLVRHIYPHLEDHVTTLDRPHIRGMKEDVFLFHHEALETTHDETISKSNVHEAALCVGLCRYLLQQGYPPQSITILAAYIGQVLEIKKLTQRSSLDGLKDVLVTAVDNYQGEENDVIILSLVRSNEEGSVGFLGTDNRVCVALSRARNGLYAFGNFRILGEKSELWRSVVKTATEHGQMGEGLTLRCENHPDTELLVTTADDFAGAPEGGCKLNCDARLECGHVCTLFCHGYDQDHVMYRCMKACERQLNFSLSTAT</sequence>
<feature type="domain" description="DNA2/NAM7 helicase helicase" evidence="1">
    <location>
        <begin position="242"/>
        <end position="365"/>
    </location>
</feature>
<feature type="domain" description="DNA2/NAM7 helicase-like C-terminal" evidence="2">
    <location>
        <begin position="856"/>
        <end position="1040"/>
    </location>
</feature>
<evidence type="ECO:0000313" key="5">
    <source>
        <dbReference type="Proteomes" id="UP001519460"/>
    </source>
</evidence>
<dbReference type="InterPro" id="IPR041677">
    <property type="entry name" value="DNA2/NAM7_AAA_11"/>
</dbReference>
<dbReference type="InterPro" id="IPR027417">
    <property type="entry name" value="P-loop_NTPase"/>
</dbReference>
<comment type="caution">
    <text evidence="4">The sequence shown here is derived from an EMBL/GenBank/DDBJ whole genome shotgun (WGS) entry which is preliminary data.</text>
</comment>
<reference evidence="4 5" key="1">
    <citation type="journal article" date="2023" name="Sci. Data">
        <title>Genome assembly of the Korean intertidal mud-creeper Batillaria attramentaria.</title>
        <authorList>
            <person name="Patra A.K."/>
            <person name="Ho P.T."/>
            <person name="Jun S."/>
            <person name="Lee S.J."/>
            <person name="Kim Y."/>
            <person name="Won Y.J."/>
        </authorList>
    </citation>
    <scope>NUCLEOTIDE SEQUENCE [LARGE SCALE GENOMIC DNA]</scope>
    <source>
        <strain evidence="4">Wonlab-2016</strain>
    </source>
</reference>
<accession>A0ABD0LFJ1</accession>
<dbReference type="FunFam" id="3.40.50.300:FF:001366">
    <property type="entry name" value="ATP binding protein, putative"/>
    <property type="match status" value="1"/>
</dbReference>
<dbReference type="Pfam" id="PF13086">
    <property type="entry name" value="AAA_11"/>
    <property type="match status" value="2"/>
</dbReference>
<dbReference type="InterPro" id="IPR041679">
    <property type="entry name" value="DNA2/NAM7-like_C"/>
</dbReference>
<feature type="domain" description="ZNFX1" evidence="3">
    <location>
        <begin position="58"/>
        <end position="162"/>
    </location>
</feature>